<dbReference type="AlphaFoldDB" id="A0A9J6BPI7"/>
<protein>
    <submittedName>
        <fullName evidence="1">Uncharacterized protein</fullName>
    </submittedName>
</protein>
<comment type="caution">
    <text evidence="1">The sequence shown here is derived from an EMBL/GenBank/DDBJ whole genome shotgun (WGS) entry which is preliminary data.</text>
</comment>
<gene>
    <name evidence="1" type="ORF">PVAND_001545</name>
</gene>
<evidence type="ECO:0000313" key="2">
    <source>
        <dbReference type="Proteomes" id="UP001107558"/>
    </source>
</evidence>
<evidence type="ECO:0000313" key="1">
    <source>
        <dbReference type="EMBL" id="KAG5671342.1"/>
    </source>
</evidence>
<accession>A0A9J6BPI7</accession>
<sequence length="111" mass="13000">MSKKTANSNIEEITFVPESVVLKKEAKVERNIKIKATNDNKRLKKKKKTFLQQISHQFWRFWENKQVQRIKSFKFGNRDHFGKNRGEEEGEANEFDMSKKLALATATAGIR</sequence>
<organism evidence="1 2">
    <name type="scientific">Polypedilum vanderplanki</name>
    <name type="common">Sleeping chironomid midge</name>
    <dbReference type="NCBI Taxonomy" id="319348"/>
    <lineage>
        <taxon>Eukaryota</taxon>
        <taxon>Metazoa</taxon>
        <taxon>Ecdysozoa</taxon>
        <taxon>Arthropoda</taxon>
        <taxon>Hexapoda</taxon>
        <taxon>Insecta</taxon>
        <taxon>Pterygota</taxon>
        <taxon>Neoptera</taxon>
        <taxon>Endopterygota</taxon>
        <taxon>Diptera</taxon>
        <taxon>Nematocera</taxon>
        <taxon>Chironomoidea</taxon>
        <taxon>Chironomidae</taxon>
        <taxon>Chironominae</taxon>
        <taxon>Polypedilum</taxon>
        <taxon>Polypedilum</taxon>
    </lineage>
</organism>
<keyword evidence="2" id="KW-1185">Reference proteome</keyword>
<reference evidence="1" key="1">
    <citation type="submission" date="2021-03" db="EMBL/GenBank/DDBJ databases">
        <title>Chromosome level genome of the anhydrobiotic midge Polypedilum vanderplanki.</title>
        <authorList>
            <person name="Yoshida Y."/>
            <person name="Kikawada T."/>
            <person name="Gusev O."/>
        </authorList>
    </citation>
    <scope>NUCLEOTIDE SEQUENCE</scope>
    <source>
        <strain evidence="1">NIAS01</strain>
        <tissue evidence="1">Whole body or cell culture</tissue>
    </source>
</reference>
<dbReference type="Proteomes" id="UP001107558">
    <property type="component" value="Chromosome 3"/>
</dbReference>
<name>A0A9J6BPI7_POLVA</name>
<dbReference type="EMBL" id="JADBJN010000003">
    <property type="protein sequence ID" value="KAG5671342.1"/>
    <property type="molecule type" value="Genomic_DNA"/>
</dbReference>
<proteinExistence type="predicted"/>